<reference evidence="2" key="1">
    <citation type="submission" date="2016-03" db="EMBL/GenBank/DDBJ databases">
        <authorList>
            <person name="Ma C."/>
            <person name="Zhou S."/>
            <person name="Yang G."/>
        </authorList>
    </citation>
    <scope>NUCLEOTIDE SEQUENCE [LARGE SCALE GENOMIC DNA]</scope>
    <source>
        <strain evidence="2">SgZ-1</strain>
    </source>
</reference>
<dbReference type="RefSeq" id="WP_048702885.1">
    <property type="nucleotide sequence ID" value="NZ_CP014646.1"/>
</dbReference>
<dbReference type="AlphaFoldDB" id="A0A127K446"/>
<accession>A0A127K446</accession>
<dbReference type="EMBL" id="CP014646">
    <property type="protein sequence ID" value="AMO36733.1"/>
    <property type="molecule type" value="Genomic_DNA"/>
</dbReference>
<sequence>MDKPTPQHPMDLPAEQAAKLVKRLVPEIGKDGKPTGETVEKEVGADEVFANRVRGDEITVVTTDGQKLVGKAPTKSAKA</sequence>
<evidence type="ECO:0000313" key="2">
    <source>
        <dbReference type="Proteomes" id="UP000036902"/>
    </source>
</evidence>
<dbReference type="KEGG" id="thu:AC731_007120"/>
<protein>
    <submittedName>
        <fullName evidence="1">Uncharacterized protein</fullName>
    </submittedName>
</protein>
<dbReference type="Proteomes" id="UP000036902">
    <property type="component" value="Chromosome"/>
</dbReference>
<proteinExistence type="predicted"/>
<keyword evidence="2" id="KW-1185">Reference proteome</keyword>
<organism evidence="1 2">
    <name type="scientific">Thauera humireducens</name>
    <dbReference type="NCBI Taxonomy" id="1134435"/>
    <lineage>
        <taxon>Bacteria</taxon>
        <taxon>Pseudomonadati</taxon>
        <taxon>Pseudomonadota</taxon>
        <taxon>Betaproteobacteria</taxon>
        <taxon>Rhodocyclales</taxon>
        <taxon>Zoogloeaceae</taxon>
        <taxon>Thauera</taxon>
    </lineage>
</organism>
<evidence type="ECO:0000313" key="1">
    <source>
        <dbReference type="EMBL" id="AMO36733.1"/>
    </source>
</evidence>
<dbReference type="STRING" id="1134435.AC731_007120"/>
<name>A0A127K446_9RHOO</name>
<gene>
    <name evidence="1" type="ORF">AC731_007120</name>
</gene>